<feature type="compositionally biased region" description="Polar residues" evidence="1">
    <location>
        <begin position="1675"/>
        <end position="1687"/>
    </location>
</feature>
<feature type="region of interest" description="Disordered" evidence="1">
    <location>
        <begin position="1"/>
        <end position="20"/>
    </location>
</feature>
<dbReference type="InterPro" id="IPR029210">
    <property type="entry name" value="PfEMP1_NTS"/>
</dbReference>
<feature type="domain" description="Duffy-binding-like" evidence="2">
    <location>
        <begin position="643"/>
        <end position="806"/>
    </location>
</feature>
<feature type="region of interest" description="Disordered" evidence="1">
    <location>
        <begin position="1402"/>
        <end position="1421"/>
    </location>
</feature>
<dbReference type="InterPro" id="IPR041480">
    <property type="entry name" value="CIDR1_gamma"/>
</dbReference>
<feature type="compositionally biased region" description="Low complexity" evidence="1">
    <location>
        <begin position="1440"/>
        <end position="1451"/>
    </location>
</feature>
<dbReference type="Proteomes" id="UP000030697">
    <property type="component" value="Unassembled WGS sequence"/>
</dbReference>
<feature type="region of interest" description="Disordered" evidence="1">
    <location>
        <begin position="1439"/>
        <end position="1465"/>
    </location>
</feature>
<evidence type="ECO:0000259" key="5">
    <source>
        <dbReference type="Pfam" id="PF15447"/>
    </source>
</evidence>
<dbReference type="FunFam" id="1.20.58.830:FF:000001">
    <property type="entry name" value="Erythrocyte membrane protein 1, PfEMP1"/>
    <property type="match status" value="1"/>
</dbReference>
<feature type="compositionally biased region" description="Gly residues" evidence="1">
    <location>
        <begin position="1"/>
        <end position="10"/>
    </location>
</feature>
<evidence type="ECO:0000313" key="9">
    <source>
        <dbReference type="Proteomes" id="UP000030697"/>
    </source>
</evidence>
<feature type="compositionally biased region" description="Polar residues" evidence="1">
    <location>
        <begin position="2592"/>
        <end position="2611"/>
    </location>
</feature>
<feature type="region of interest" description="Disordered" evidence="1">
    <location>
        <begin position="1258"/>
        <end position="1373"/>
    </location>
</feature>
<dbReference type="Pfam" id="PF15447">
    <property type="entry name" value="NTS"/>
    <property type="match status" value="1"/>
</dbReference>
<feature type="compositionally biased region" description="Acidic residues" evidence="1">
    <location>
        <begin position="2118"/>
        <end position="2132"/>
    </location>
</feature>
<dbReference type="InterPro" id="IPR008602">
    <property type="entry name" value="Duffy-antigen-binding"/>
</dbReference>
<feature type="compositionally biased region" description="Basic and acidic residues" evidence="1">
    <location>
        <begin position="1335"/>
        <end position="1361"/>
    </location>
</feature>
<dbReference type="InterPro" id="IPR044932">
    <property type="entry name" value="PfEMP1_ATS_sf"/>
</dbReference>
<dbReference type="Pfam" id="PF15445">
    <property type="entry name" value="ATS"/>
    <property type="match status" value="1"/>
</dbReference>
<feature type="domain" description="Duffy-binding-like" evidence="7">
    <location>
        <begin position="1705"/>
        <end position="1845"/>
    </location>
</feature>
<dbReference type="Pfam" id="PF22672">
    <property type="entry name" value="DBL_C"/>
    <property type="match status" value="2"/>
</dbReference>
<dbReference type="GO" id="GO:0046789">
    <property type="term" value="F:host cell surface receptor binding"/>
    <property type="evidence" value="ECO:0007669"/>
    <property type="project" value="InterPro"/>
</dbReference>
<dbReference type="SUPFAM" id="SSF140924">
    <property type="entry name" value="Duffy binding domain-like"/>
    <property type="match status" value="5"/>
</dbReference>
<proteinExistence type="predicted"/>
<dbReference type="InterPro" id="IPR004258">
    <property type="entry name" value="DBL"/>
</dbReference>
<evidence type="ECO:0008006" key="10">
    <source>
        <dbReference type="Google" id="ProtNLM"/>
    </source>
</evidence>
<protein>
    <recommendedName>
        <fullName evidence="10">Duffy-binding-like domain-containing protein</fullName>
    </recommendedName>
</protein>
<evidence type="ECO:0000313" key="8">
    <source>
        <dbReference type="EMBL" id="EWC77304.1"/>
    </source>
</evidence>
<accession>W7JQV3</accession>
<dbReference type="Pfam" id="PF18562">
    <property type="entry name" value="CIDR1_gamma"/>
    <property type="match status" value="1"/>
</dbReference>
<dbReference type="InterPro" id="IPR029211">
    <property type="entry name" value="PfEMP1_ATS"/>
</dbReference>
<sequence>MAAAGGGGSSGEEDAKHVLDEFGQQVYKEKVEKDGADAEKYKEALKGNLQKAPNINPELVSTDKTCALVKEYISKVGATNSDPCGNEKNAKNEKVKRFSDTLGGQCTYNRIKDSKKHDNKGACAPYRRLHLCDYNLESISNYDSNAKHNLLAEVCMAAYYEGDLIKTHYTEHEQTNPDTKSQLCTVLARSFADIGDIVRGKDLYLGNDDEERKKRKQLENNLKTIFGKIHSEVTSGSNGKLKTRYGSDKGNFYQLREDWWNANRAKVWEAITCKAEGNTYFRRTCGGSNENTATETPSQCRCDGANVDPPTYFDYVPQYLRWFEEWAEDFCRKRKHKLEDAKSKCRPVKNGKKLYCDLNRHDCVETIRGDDRFVEEDVCKDCHFSCAGFVKWIDNQKLEFLKQKNKYADEMQKYTKEITRGGIRSVGRTKRAATTSNYEGYESKFYKKLKEGNYRKVDGFLELLNNETTCKKNNDIKEGGKIDFRQVNSGSAKKGDDSNKTFYRTKYCEACPWCGVKEEKGKDGKWEAKSDGECGQGRGYEDYENTPIPILTGDKGQLDMVQKYKKFCNGNGKNGATGATGAPGKNGASGKNGDNITETWTCYYYKKNGKDGGKGDSDDINFCVLQDGNENTNYRKDKSYNAFFWDWVHDMLIHSIKWRNELGSCINKNKENTCKTPEKCNRECGCFAKWVDQKKEKEWTKIKEHFDKQKGIPKGYYFTTLEFLLEKEKLLKSLREAYGDTEDIKRIEALLEKENEINQAEAVAGGVASGVAAGGTGVAGSDNSKIDKFLQEELDDATKCKDCQPTKVKNPCSGDKSGSSNTYPVLAEKVAADIHKKAQAQLGQNKSSLEGDIKKAQFKNGRSGSELNGDICNIDKNYSNDYRSKDGGPCYGKDNGGERFKIGKDWENVKENVKTSYEAVYLPPRREHMCTSNLEKLHVGDVTNNGNVNDTFLGNVLLAAKCEANNIIETYKKKNSLDDQKELTNLNDQATVCRAIRYSFADLGDIIRGRDLWDHRDNKKKLQSNLKDVFKKIKDKLPGIQGNEKYNGDDENNKPPYKLLREDWWEANRDQVWNAMKCALKSHNIPCRMTPDDYIPQRLRWMTEWAEWYCKMQKKEYEELEGKCKKCKFQGCTSGDVDSVEKCEKCKAACAKYEGEIQPWKQQWQEMEIKYTLSYLEAQYNSDGTVIADVSHQQLVAFLQKLQKEIKNSASQRSKRSTRATTTATTPITPYSTAAGYIHQELPNVGCNTQTEFCDKKNGDNSNSGKTNEKYAFMQPPPQYKGACECKPPSTPEGGDVRSDKPPADTAVPHAEKDEEDDDDDDDISDVEDDDEESKEANGDTTEHTTEEEKEPKEEVEKAKEAPAGPDVCQIVGDALKDDKSLQDACEQKYAKNNSRLGWKCVTPSGKPSEPTGKSDGSVCVPPRRRKLYVGKLEEWADKQSSQSQALSVQATENGVSTVSPGNGDDPQKALLKAFVESAAVETFFLWHRYKKENKTQNTSQLLGTGDSGDDEASTPDPQTQLASGDIPPSFLRQMFYTLGDYRDICVGKTPDGIDTVSASGNTKGESDMQKIKKAIDTAFNSGSEKNPSPSPSDDPRKTLWQTFAPSIWNGMICALTYEEKTSGSGQKPQITQDNDLKEALFGKDDKPKQNGTSNEPISQYQYKNVKLKEDESGPKQNQTPSPSGEKTTLVDFISRPPYFRYLEEWGESFCRERTKRLEKIKDDCKVENGEKQYSGDGESCKDQLPDDPTNFKDLENASCANSCSSYRKWIKGKKTQYEKQEKIYSKQKTDAKNNNGFYTKLEKNWTTATAFLQNLGPCKKDNDDNEIGEGKTIFQNTEETFRPAKNCKPCSQFKINCKNGKCSKDKEEECEKKKKNSISADDIKDENDSTADIGMLVSDDNTNGLQDIFEECVLGNCADVDIFKGFRKEEWKCRNVCGYVVCKPENVNGQNDATYIIQIRALVRRWVEYFLEDYKKIKHKISHCMKNGNGSKCTNDCPNKCKCVGQWVEKKREEWEEIKKRFNEQYKDKDSYPVKSFLETLIPQIGAANNEDKFIKLSKFDNSCGCNAKASSTNGNEEDAIDCMLNKLENLGKKISECTSQPSANNCTTSPTPPTTLEDDEEPEDLLLEEEQNPKNMRPGFCPQNDTTEQQEEEENICTPAGTVQKEAEEKETEQPTQPPRGEENPEEEAPAPVPESPAPAPAAPSSTPATPNHQPLPSDNTSDILKTTIPFGIALALTSIALLFLKKKTQSPVDLLRVLNIPKGEYGMPTLKSKNRYIPYRSGSYKGKTYIYMEGDTSGDEDKYMFLSDTTDVTSSESEYEEMDINDIYVPGSPKYKTLIEVVLEPSGKNTTASGKNTPSDTQNDIQNDGIPSSKITDNEWNTLKDEFISQYLQSEQPKDVPNDYRSGDIPFNTQPNTLYFDKPEEKPFITSIHDRDLYSGEEYNYDMSTNSGNNDLYNGKNNLYSGQNNVYSGIDPTSDNRGPYSDKNDRISDNHHPYSGIDLINDTLSGNQHIDIYDEVLKRKENELFGTNHVKHTSIHSVAKLTNSDPIHNQLELFHKWLDRHRDMCEKWENHHERLAKLKEEWENDTSTSGNTHTSDSNKTLNTD</sequence>
<feature type="region of interest" description="Disordered" evidence="1">
    <location>
        <begin position="1496"/>
        <end position="1527"/>
    </location>
</feature>
<dbReference type="GO" id="GO:0016020">
    <property type="term" value="C:membrane"/>
    <property type="evidence" value="ECO:0007669"/>
    <property type="project" value="InterPro"/>
</dbReference>
<feature type="compositionally biased region" description="Low complexity" evidence="1">
    <location>
        <begin position="1219"/>
        <end position="1229"/>
    </location>
</feature>
<evidence type="ECO:0000259" key="2">
    <source>
        <dbReference type="Pfam" id="PF03011"/>
    </source>
</evidence>
<dbReference type="FunFam" id="1.10.1900.40:FF:000001">
    <property type="entry name" value="Erythrocyte membrane protein 1"/>
    <property type="match status" value="1"/>
</dbReference>
<feature type="region of interest" description="Disordered" evidence="1">
    <location>
        <begin position="2350"/>
        <end position="2379"/>
    </location>
</feature>
<dbReference type="FunFam" id="1.20.58.830:FF:000003">
    <property type="entry name" value="Erythrocyte membrane protein 1, PfEMP1"/>
    <property type="match status" value="1"/>
</dbReference>
<feature type="region of interest" description="Disordered" evidence="1">
    <location>
        <begin position="1580"/>
        <end position="1599"/>
    </location>
</feature>
<dbReference type="Gene3D" id="1.20.58.1930">
    <property type="match status" value="1"/>
</dbReference>
<feature type="region of interest" description="Disordered" evidence="1">
    <location>
        <begin position="1642"/>
        <end position="1661"/>
    </location>
</feature>
<feature type="domain" description="Duffy-antigen binding" evidence="3">
    <location>
        <begin position="920"/>
        <end position="1100"/>
    </location>
</feature>
<feature type="compositionally biased region" description="Polar residues" evidence="1">
    <location>
        <begin position="1452"/>
        <end position="1461"/>
    </location>
</feature>
<dbReference type="FunFam" id="1.10.1900.40:FF:000005">
    <property type="entry name" value="Erythrocyte membrane protein 1, PfEMP1"/>
    <property type="match status" value="1"/>
</dbReference>
<feature type="compositionally biased region" description="Polar residues" evidence="1">
    <location>
        <begin position="1650"/>
        <end position="1661"/>
    </location>
</feature>
<dbReference type="FunFam" id="1.20.1310.20:FF:000001">
    <property type="entry name" value="Erythrocyte membrane protein 1, PfEMP1"/>
    <property type="match status" value="1"/>
</dbReference>
<dbReference type="OrthoDB" id="378917at2759"/>
<evidence type="ECO:0000259" key="3">
    <source>
        <dbReference type="Pfam" id="PF05424"/>
    </source>
</evidence>
<feature type="compositionally biased region" description="Pro residues" evidence="1">
    <location>
        <begin position="2193"/>
        <end position="2204"/>
    </location>
</feature>
<evidence type="ECO:0000259" key="6">
    <source>
        <dbReference type="Pfam" id="PF18562"/>
    </source>
</evidence>
<dbReference type="EMBL" id="KE124508">
    <property type="protein sequence ID" value="EWC77304.1"/>
    <property type="molecule type" value="Genomic_DNA"/>
</dbReference>
<dbReference type="Pfam" id="PF05424">
    <property type="entry name" value="Duffy_binding"/>
    <property type="match status" value="3"/>
</dbReference>
<evidence type="ECO:0000259" key="7">
    <source>
        <dbReference type="Pfam" id="PF22672"/>
    </source>
</evidence>
<evidence type="ECO:0000256" key="1">
    <source>
        <dbReference type="SAM" id="MobiDB-lite"/>
    </source>
</evidence>
<feature type="region of interest" description="Disordered" evidence="1">
    <location>
        <begin position="1669"/>
        <end position="1690"/>
    </location>
</feature>
<feature type="compositionally biased region" description="Polar residues" evidence="1">
    <location>
        <begin position="2214"/>
        <end position="2223"/>
    </location>
</feature>
<dbReference type="Gene3D" id="1.20.58.830">
    <property type="match status" value="4"/>
</dbReference>
<feature type="compositionally biased region" description="Polar residues" evidence="1">
    <location>
        <begin position="2098"/>
        <end position="2111"/>
    </location>
</feature>
<gene>
    <name evidence="8" type="ORF">C923_02027</name>
</gene>
<dbReference type="InterPro" id="IPR042202">
    <property type="entry name" value="Duffy-ag-bd_sf"/>
</dbReference>
<evidence type="ECO:0000259" key="4">
    <source>
        <dbReference type="Pfam" id="PF15445"/>
    </source>
</evidence>
<dbReference type="FunFam" id="1.20.58.1930:FF:000001">
    <property type="entry name" value="Erythrocyte membrane protein 1, PfEMP1"/>
    <property type="match status" value="1"/>
</dbReference>
<dbReference type="InterPro" id="IPR054595">
    <property type="entry name" value="DBL_C"/>
</dbReference>
<dbReference type="Pfam" id="PF03011">
    <property type="entry name" value="PFEMP"/>
    <property type="match status" value="2"/>
</dbReference>
<feature type="compositionally biased region" description="Acidic residues" evidence="1">
    <location>
        <begin position="1314"/>
        <end position="1334"/>
    </location>
</feature>
<feature type="region of interest" description="Disordered" evidence="1">
    <location>
        <begin position="2098"/>
        <end position="2223"/>
    </location>
</feature>
<feature type="domain" description="Duffy-antigen binding" evidence="3">
    <location>
        <begin position="1419"/>
        <end position="1642"/>
    </location>
</feature>
<reference evidence="8 9" key="1">
    <citation type="submission" date="2013-02" db="EMBL/GenBank/DDBJ databases">
        <title>The Genome Sequence of Plasmodium falciparum UGT5.1.</title>
        <authorList>
            <consortium name="The Broad Institute Genome Sequencing Platform"/>
            <consortium name="The Broad Institute Genome Sequencing Center for Infectious Disease"/>
            <person name="Neafsey D."/>
            <person name="Cheeseman I."/>
            <person name="Volkman S."/>
            <person name="Adams J."/>
            <person name="Walker B."/>
            <person name="Young S.K."/>
            <person name="Zeng Q."/>
            <person name="Gargeya S."/>
            <person name="Fitzgerald M."/>
            <person name="Haas B."/>
            <person name="Abouelleil A."/>
            <person name="Alvarado L."/>
            <person name="Arachchi H.M."/>
            <person name="Berlin A.M."/>
            <person name="Chapman S.B."/>
            <person name="Dewar J."/>
            <person name="Goldberg J."/>
            <person name="Griggs A."/>
            <person name="Gujja S."/>
            <person name="Hansen M."/>
            <person name="Howarth C."/>
            <person name="Imamovic A."/>
            <person name="Larimer J."/>
            <person name="McCowan C."/>
            <person name="Murphy C."/>
            <person name="Neiman D."/>
            <person name="Pearson M."/>
            <person name="Priest M."/>
            <person name="Roberts A."/>
            <person name="Saif S."/>
            <person name="Shea T."/>
            <person name="Sisk P."/>
            <person name="Sykes S."/>
            <person name="Wortman J."/>
            <person name="Nusbaum C."/>
            <person name="Birren B."/>
        </authorList>
    </citation>
    <scope>NUCLEOTIDE SEQUENCE [LARGE SCALE GENOMIC DNA]</scope>
    <source>
        <strain evidence="8 9">UGT5.1</strain>
    </source>
</reference>
<feature type="domain" description="Plasmodium falciparum erythrocyte membrane protein 1 acidic terminal segment" evidence="4">
    <location>
        <begin position="2230"/>
        <end position="2611"/>
    </location>
</feature>
<feature type="domain" description="Duffy-binding-like" evidence="2">
    <location>
        <begin position="1963"/>
        <end position="2106"/>
    </location>
</feature>
<dbReference type="Gene3D" id="1.20.1310.20">
    <property type="entry name" value="Duffy-antigen binding domain"/>
    <property type="match status" value="3"/>
</dbReference>
<feature type="domain" description="Cysteine-rich interdomain region 1 gamma" evidence="6">
    <location>
        <begin position="1892"/>
        <end position="1947"/>
    </location>
</feature>
<feature type="domain" description="Duffy-antigen binding" evidence="3">
    <location>
        <begin position="121"/>
        <end position="321"/>
    </location>
</feature>
<name>W7JQV3_PLAFA</name>
<feature type="domain" description="Duffy-binding-like" evidence="7">
    <location>
        <begin position="325"/>
        <end position="488"/>
    </location>
</feature>
<feature type="domain" description="Plasmodium falciparum erythrocyte membrane protein-1 N-terminal segment" evidence="5">
    <location>
        <begin position="14"/>
        <end position="52"/>
    </location>
</feature>
<feature type="region of interest" description="Disordered" evidence="1">
    <location>
        <begin position="1208"/>
        <end position="1229"/>
    </location>
</feature>
<organism evidence="8 9">
    <name type="scientific">Plasmodium falciparum UGT5.1</name>
    <dbReference type="NCBI Taxonomy" id="1237627"/>
    <lineage>
        <taxon>Eukaryota</taxon>
        <taxon>Sar</taxon>
        <taxon>Alveolata</taxon>
        <taxon>Apicomplexa</taxon>
        <taxon>Aconoidasida</taxon>
        <taxon>Haemosporida</taxon>
        <taxon>Plasmodiidae</taxon>
        <taxon>Plasmodium</taxon>
        <taxon>Plasmodium (Laverania)</taxon>
    </lineage>
</organism>
<dbReference type="Gene3D" id="1.10.1900.40">
    <property type="entry name" value="Acidic terminal segments, variant surface antigen of PfEMP1"/>
    <property type="match status" value="2"/>
</dbReference>
<feature type="region of interest" description="Disordered" evidence="1">
    <location>
        <begin position="2588"/>
        <end position="2611"/>
    </location>
</feature>